<comment type="caution">
    <text evidence="3">The sequence shown here is derived from an EMBL/GenBank/DDBJ whole genome shotgun (WGS) entry which is preliminary data.</text>
</comment>
<dbReference type="SMART" id="SM00869">
    <property type="entry name" value="Autotransporter"/>
    <property type="match status" value="1"/>
</dbReference>
<dbReference type="InterPro" id="IPR005546">
    <property type="entry name" value="Autotransporte_beta"/>
</dbReference>
<dbReference type="InterPro" id="IPR013425">
    <property type="entry name" value="Autotrns_rpt"/>
</dbReference>
<keyword evidence="4" id="KW-1185">Reference proteome</keyword>
<evidence type="ECO:0000259" key="2">
    <source>
        <dbReference type="PROSITE" id="PS51208"/>
    </source>
</evidence>
<dbReference type="Proteomes" id="UP000582090">
    <property type="component" value="Unassembled WGS sequence"/>
</dbReference>
<evidence type="ECO:0000313" key="3">
    <source>
        <dbReference type="EMBL" id="MBB3965406.1"/>
    </source>
</evidence>
<dbReference type="RefSeq" id="WP_183900963.1">
    <property type="nucleotide sequence ID" value="NZ_JACIDW010000009.1"/>
</dbReference>
<dbReference type="NCBIfam" id="TIGR01414">
    <property type="entry name" value="autotrans_barl"/>
    <property type="match status" value="1"/>
</dbReference>
<dbReference type="NCBIfam" id="TIGR02601">
    <property type="entry name" value="autotrns_rpt"/>
    <property type="match status" value="1"/>
</dbReference>
<dbReference type="GO" id="GO:0019867">
    <property type="term" value="C:outer membrane"/>
    <property type="evidence" value="ECO:0007669"/>
    <property type="project" value="InterPro"/>
</dbReference>
<organism evidence="3 4">
    <name type="scientific">Rhizobium metallidurans</name>
    <dbReference type="NCBI Taxonomy" id="1265931"/>
    <lineage>
        <taxon>Bacteria</taxon>
        <taxon>Pseudomonadati</taxon>
        <taxon>Pseudomonadota</taxon>
        <taxon>Alphaproteobacteria</taxon>
        <taxon>Hyphomicrobiales</taxon>
        <taxon>Rhizobiaceae</taxon>
        <taxon>Rhizobium/Agrobacterium group</taxon>
        <taxon>Rhizobium</taxon>
    </lineage>
</organism>
<proteinExistence type="predicted"/>
<accession>A0A7W6CZI9</accession>
<dbReference type="AlphaFoldDB" id="A0A7W6CZI9"/>
<dbReference type="InterPro" id="IPR036709">
    <property type="entry name" value="Autotransporte_beta_dom_sf"/>
</dbReference>
<dbReference type="PROSITE" id="PS51208">
    <property type="entry name" value="AUTOTRANSPORTER"/>
    <property type="match status" value="1"/>
</dbReference>
<reference evidence="3 4" key="1">
    <citation type="submission" date="2020-08" db="EMBL/GenBank/DDBJ databases">
        <title>Genomic Encyclopedia of Type Strains, Phase IV (KMG-IV): sequencing the most valuable type-strain genomes for metagenomic binning, comparative biology and taxonomic classification.</title>
        <authorList>
            <person name="Goeker M."/>
        </authorList>
    </citation>
    <scope>NUCLEOTIDE SEQUENCE [LARGE SCALE GENOMIC DNA]</scope>
    <source>
        <strain evidence="3 4">DSM 26575</strain>
    </source>
</reference>
<dbReference type="EMBL" id="JACIDW010000009">
    <property type="protein sequence ID" value="MBB3965406.1"/>
    <property type="molecule type" value="Genomic_DNA"/>
</dbReference>
<dbReference type="Pfam" id="PF03797">
    <property type="entry name" value="Autotransporter"/>
    <property type="match status" value="1"/>
</dbReference>
<feature type="domain" description="Autotransporter" evidence="2">
    <location>
        <begin position="535"/>
        <end position="811"/>
    </location>
</feature>
<gene>
    <name evidence="3" type="ORF">GGQ67_003079</name>
</gene>
<dbReference type="Pfam" id="PF12951">
    <property type="entry name" value="PATR"/>
    <property type="match status" value="2"/>
</dbReference>
<evidence type="ECO:0000313" key="4">
    <source>
        <dbReference type="Proteomes" id="UP000582090"/>
    </source>
</evidence>
<dbReference type="InterPro" id="IPR006315">
    <property type="entry name" value="OM_autotransptr_brl_dom"/>
</dbReference>
<dbReference type="SUPFAM" id="SSF51126">
    <property type="entry name" value="Pectin lyase-like"/>
    <property type="match status" value="1"/>
</dbReference>
<dbReference type="Gene3D" id="2.40.128.130">
    <property type="entry name" value="Autotransporter beta-domain"/>
    <property type="match status" value="1"/>
</dbReference>
<evidence type="ECO:0000256" key="1">
    <source>
        <dbReference type="ARBA" id="ARBA00022729"/>
    </source>
</evidence>
<dbReference type="InterPro" id="IPR011050">
    <property type="entry name" value="Pectin_lyase_fold/virulence"/>
</dbReference>
<protein>
    <submittedName>
        <fullName evidence="3">Outer membrane autotransporter protein</fullName>
    </submittedName>
</protein>
<dbReference type="SUPFAM" id="SSF103515">
    <property type="entry name" value="Autotransporter"/>
    <property type="match status" value="1"/>
</dbReference>
<keyword evidence="1" id="KW-0732">Signal</keyword>
<name>A0A7W6CZI9_9HYPH</name>
<sequence length="811" mass="79929">MLCTASFLVPVYPRAQEQRIPYDVAPGTTLSGGAGGVGGAAGGGVGSVGGAGGEGGAGLIASVPTAVTIGAGATVTGGAGGAGGSGGALGTPGPAGAGGAGIIGRDLSIANGGAIIGGLSGDGAVRADALQTGGSTFLGFSTGATLLGGVLISDGELAIAASSTTMSGAIRGNGALTLQSGVLTLGGINTYTGDTTIRSAATLQAGADNVLSPTSGFTVDGNLDLLGHVATIGSLSGAGSVGTSLGGAATLTIDTAAWRQVAFLGSFSAGPLGIVKTGAGTQIFSGTAAYTGATIVNGGVLAINGMDLSSSSSLTVNSSGTIAGFDSTLPSTTVNAGGFISPGSSGHDIGVLAIAGNLLLAPGSTYRADIGYLGLTGTSDLLDVNGVATISGSSLDLVGSFFGPARYTLITATGGVAGLFANTPQQLPLADLAFAYDASSGYLDVTYNGEPIVSAIAAQTFARIGTGAGVQSLGSGNPVFDAIVGQVSPTNIDTALDQLSGQSYASIRSSMIDDSRFVRDAINDRLYGAGQTARNDEVANGFWLQGVGSWATRDATSEASALDRSIGGFFLGGDGEMSDTVRIGLAGGYSRSSFDDDGRRARAGSDDWSIAGYVGVDLGKVTIRGGIAYAWHNVDTTRDVVFAGFNERLSGRYSAATAQIFGEAGYKIELREATLEPFLGAAYVNVNSDGFTETGGSAALKVDDGNDNVGTTTLGLRATSAFSIDDLMVEARGMIGWRYAFGDVSPVTDVAFSGGSPFGVTGLAATRNAALIELGFDALVSDTMKVGLSYNAALSGDAVDQGVSGKFIVTF</sequence>